<evidence type="ECO:0000259" key="10">
    <source>
        <dbReference type="PROSITE" id="PS50994"/>
    </source>
</evidence>
<dbReference type="PANTHER" id="PTHR42648:SF11">
    <property type="entry name" value="TRANSPOSON TY4-P GAG-POL POLYPROTEIN"/>
    <property type="match status" value="1"/>
</dbReference>
<dbReference type="PANTHER" id="PTHR42648">
    <property type="entry name" value="TRANSPOSASE, PUTATIVE-RELATED"/>
    <property type="match status" value="1"/>
</dbReference>
<dbReference type="GO" id="GO:0003964">
    <property type="term" value="F:RNA-directed DNA polymerase activity"/>
    <property type="evidence" value="ECO:0007669"/>
    <property type="project" value="UniProtKB-KW"/>
</dbReference>
<evidence type="ECO:0000256" key="5">
    <source>
        <dbReference type="ARBA" id="ARBA00022842"/>
    </source>
</evidence>
<dbReference type="InterPro" id="IPR039537">
    <property type="entry name" value="Retrotran_Ty1/copia-like"/>
</dbReference>
<keyword evidence="9" id="KW-0233">DNA recombination</keyword>
<dbReference type="InterPro" id="IPR036397">
    <property type="entry name" value="RNaseH_sf"/>
</dbReference>
<dbReference type="AlphaFoldDB" id="A0A8X6HHV4"/>
<keyword evidence="1" id="KW-0540">Nuclease</keyword>
<keyword evidence="7" id="KW-0695">RNA-directed DNA polymerase</keyword>
<evidence type="ECO:0000256" key="2">
    <source>
        <dbReference type="ARBA" id="ARBA00022723"/>
    </source>
</evidence>
<accession>A0A8X6HHV4</accession>
<dbReference type="OrthoDB" id="413361at2759"/>
<evidence type="ECO:0000256" key="1">
    <source>
        <dbReference type="ARBA" id="ARBA00022722"/>
    </source>
</evidence>
<dbReference type="Proteomes" id="UP000887116">
    <property type="component" value="Unassembled WGS sequence"/>
</dbReference>
<evidence type="ECO:0000313" key="11">
    <source>
        <dbReference type="EMBL" id="GFQ74612.1"/>
    </source>
</evidence>
<reference evidence="11" key="1">
    <citation type="submission" date="2020-07" db="EMBL/GenBank/DDBJ databases">
        <title>Multicomponent nature underlies the extraordinary mechanical properties of spider dragline silk.</title>
        <authorList>
            <person name="Kono N."/>
            <person name="Nakamura H."/>
            <person name="Mori M."/>
            <person name="Yoshida Y."/>
            <person name="Ohtoshi R."/>
            <person name="Malay A.D."/>
            <person name="Moran D.A.P."/>
            <person name="Tomita M."/>
            <person name="Numata K."/>
            <person name="Arakawa K."/>
        </authorList>
    </citation>
    <scope>NUCLEOTIDE SEQUENCE</scope>
</reference>
<keyword evidence="4" id="KW-0378">Hydrolase</keyword>
<proteinExistence type="predicted"/>
<sequence length="145" mass="16426">MQQQSLGGAKYYVCFKDNFSKYFRLFFMQSKNEVSKFLETFLNQAKNAGHMIKEELSDGGVEVINSTVKSLLEKSGISSRMSMPYTPQQNGAAERENRTIVESARSMIYATNLPLKLWAEAVNMSVYVLNRTGPTTVKDKSPYEL</sequence>
<comment type="caution">
    <text evidence="11">The sequence shown here is derived from an EMBL/GenBank/DDBJ whole genome shotgun (WGS) entry which is preliminary data.</text>
</comment>
<keyword evidence="8" id="KW-0548">Nucleotidyltransferase</keyword>
<keyword evidence="12" id="KW-1185">Reference proteome</keyword>
<keyword evidence="3" id="KW-0255">Endonuclease</keyword>
<dbReference type="PROSITE" id="PS50994">
    <property type="entry name" value="INTEGRASE"/>
    <property type="match status" value="1"/>
</dbReference>
<dbReference type="Gene3D" id="3.30.420.10">
    <property type="entry name" value="Ribonuclease H-like superfamily/Ribonuclease H"/>
    <property type="match status" value="1"/>
</dbReference>
<evidence type="ECO:0000256" key="9">
    <source>
        <dbReference type="ARBA" id="ARBA00023172"/>
    </source>
</evidence>
<evidence type="ECO:0000256" key="6">
    <source>
        <dbReference type="ARBA" id="ARBA00022908"/>
    </source>
</evidence>
<dbReference type="InterPro" id="IPR012337">
    <property type="entry name" value="RNaseH-like_sf"/>
</dbReference>
<dbReference type="GO" id="GO:0003676">
    <property type="term" value="F:nucleic acid binding"/>
    <property type="evidence" value="ECO:0007669"/>
    <property type="project" value="InterPro"/>
</dbReference>
<keyword evidence="6" id="KW-0229">DNA integration</keyword>
<dbReference type="GO" id="GO:0046872">
    <property type="term" value="F:metal ion binding"/>
    <property type="evidence" value="ECO:0007669"/>
    <property type="project" value="UniProtKB-KW"/>
</dbReference>
<protein>
    <submittedName>
        <fullName evidence="11">Retrovirus-related pol polyprotein from transposon tnt 1-94</fullName>
    </submittedName>
</protein>
<dbReference type="EMBL" id="BMAO01031381">
    <property type="protein sequence ID" value="GFQ74612.1"/>
    <property type="molecule type" value="Genomic_DNA"/>
</dbReference>
<feature type="domain" description="Integrase catalytic" evidence="10">
    <location>
        <begin position="1"/>
        <end position="145"/>
    </location>
</feature>
<keyword evidence="5" id="KW-0460">Magnesium</keyword>
<dbReference type="SUPFAM" id="SSF53098">
    <property type="entry name" value="Ribonuclease H-like"/>
    <property type="match status" value="1"/>
</dbReference>
<keyword evidence="8" id="KW-0239">DNA-directed DNA polymerase</keyword>
<evidence type="ECO:0000256" key="3">
    <source>
        <dbReference type="ARBA" id="ARBA00022759"/>
    </source>
</evidence>
<dbReference type="GO" id="GO:0015074">
    <property type="term" value="P:DNA integration"/>
    <property type="evidence" value="ECO:0007669"/>
    <property type="project" value="UniProtKB-KW"/>
</dbReference>
<dbReference type="InterPro" id="IPR001584">
    <property type="entry name" value="Integrase_cat-core"/>
</dbReference>
<evidence type="ECO:0000256" key="4">
    <source>
        <dbReference type="ARBA" id="ARBA00022801"/>
    </source>
</evidence>
<evidence type="ECO:0000256" key="7">
    <source>
        <dbReference type="ARBA" id="ARBA00022918"/>
    </source>
</evidence>
<dbReference type="GO" id="GO:0006310">
    <property type="term" value="P:DNA recombination"/>
    <property type="evidence" value="ECO:0007669"/>
    <property type="project" value="UniProtKB-KW"/>
</dbReference>
<dbReference type="GO" id="GO:0016787">
    <property type="term" value="F:hydrolase activity"/>
    <property type="evidence" value="ECO:0007669"/>
    <property type="project" value="UniProtKB-KW"/>
</dbReference>
<keyword evidence="8" id="KW-0808">Transferase</keyword>
<evidence type="ECO:0000313" key="12">
    <source>
        <dbReference type="Proteomes" id="UP000887116"/>
    </source>
</evidence>
<dbReference type="GO" id="GO:0004519">
    <property type="term" value="F:endonuclease activity"/>
    <property type="evidence" value="ECO:0007669"/>
    <property type="project" value="UniProtKB-KW"/>
</dbReference>
<gene>
    <name evidence="11" type="primary">RF55_15072</name>
    <name evidence="11" type="ORF">TNCT_381421</name>
</gene>
<evidence type="ECO:0000256" key="8">
    <source>
        <dbReference type="ARBA" id="ARBA00022932"/>
    </source>
</evidence>
<organism evidence="11 12">
    <name type="scientific">Trichonephila clavata</name>
    <name type="common">Joro spider</name>
    <name type="synonym">Nephila clavata</name>
    <dbReference type="NCBI Taxonomy" id="2740835"/>
    <lineage>
        <taxon>Eukaryota</taxon>
        <taxon>Metazoa</taxon>
        <taxon>Ecdysozoa</taxon>
        <taxon>Arthropoda</taxon>
        <taxon>Chelicerata</taxon>
        <taxon>Arachnida</taxon>
        <taxon>Araneae</taxon>
        <taxon>Araneomorphae</taxon>
        <taxon>Entelegynae</taxon>
        <taxon>Araneoidea</taxon>
        <taxon>Nephilidae</taxon>
        <taxon>Trichonephila</taxon>
    </lineage>
</organism>
<name>A0A8X6HHV4_TRICU</name>
<dbReference type="GO" id="GO:0003887">
    <property type="term" value="F:DNA-directed DNA polymerase activity"/>
    <property type="evidence" value="ECO:0007669"/>
    <property type="project" value="UniProtKB-KW"/>
</dbReference>
<keyword evidence="2" id="KW-0479">Metal-binding</keyword>